<comment type="subcellular location">
    <subcellularLocation>
        <location evidence="1">Endomembrane system</location>
        <topology evidence="1">Multi-pass membrane protein</topology>
    </subcellularLocation>
</comment>
<dbReference type="GO" id="GO:0032259">
    <property type="term" value="P:methylation"/>
    <property type="evidence" value="ECO:0007669"/>
    <property type="project" value="UniProtKB-KW"/>
</dbReference>
<dbReference type="AlphaFoldDB" id="V8QX13"/>
<dbReference type="Pfam" id="PF04191">
    <property type="entry name" value="PEMT"/>
    <property type="match status" value="1"/>
</dbReference>
<evidence type="ECO:0000313" key="7">
    <source>
        <dbReference type="Proteomes" id="UP000018733"/>
    </source>
</evidence>
<evidence type="ECO:0000256" key="5">
    <source>
        <dbReference type="SAM" id="Phobius"/>
    </source>
</evidence>
<keyword evidence="3 5" id="KW-1133">Transmembrane helix</keyword>
<dbReference type="STRING" id="1424334.W822_01480"/>
<dbReference type="eggNOG" id="COG2020">
    <property type="taxonomic scope" value="Bacteria"/>
</dbReference>
<keyword evidence="6" id="KW-0489">Methyltransferase</keyword>
<name>V8QX13_9BURK</name>
<keyword evidence="4 5" id="KW-0472">Membrane</keyword>
<dbReference type="PATRIC" id="fig|1424334.3.peg.301"/>
<evidence type="ECO:0000313" key="6">
    <source>
        <dbReference type="EMBL" id="ETF03903.1"/>
    </source>
</evidence>
<evidence type="ECO:0000256" key="3">
    <source>
        <dbReference type="ARBA" id="ARBA00022989"/>
    </source>
</evidence>
<evidence type="ECO:0000256" key="1">
    <source>
        <dbReference type="ARBA" id="ARBA00004127"/>
    </source>
</evidence>
<keyword evidence="6" id="KW-0808">Transferase</keyword>
<keyword evidence="2 5" id="KW-0812">Transmembrane</keyword>
<proteinExistence type="predicted"/>
<feature type="transmembrane region" description="Helical" evidence="5">
    <location>
        <begin position="123"/>
        <end position="155"/>
    </location>
</feature>
<dbReference type="EMBL" id="AYXT01000001">
    <property type="protein sequence ID" value="ETF03903.1"/>
    <property type="molecule type" value="Genomic_DNA"/>
</dbReference>
<organism evidence="6 7">
    <name type="scientific">Advenella kashmirensis W13003</name>
    <dbReference type="NCBI Taxonomy" id="1424334"/>
    <lineage>
        <taxon>Bacteria</taxon>
        <taxon>Pseudomonadati</taxon>
        <taxon>Pseudomonadota</taxon>
        <taxon>Betaproteobacteria</taxon>
        <taxon>Burkholderiales</taxon>
        <taxon>Alcaligenaceae</taxon>
    </lineage>
</organism>
<dbReference type="GO" id="GO:0012505">
    <property type="term" value="C:endomembrane system"/>
    <property type="evidence" value="ECO:0007669"/>
    <property type="project" value="UniProtKB-SubCell"/>
</dbReference>
<dbReference type="Gene3D" id="1.20.120.1630">
    <property type="match status" value="1"/>
</dbReference>
<dbReference type="OrthoDB" id="5293276at2"/>
<dbReference type="HOGENOM" id="CLU_083238_0_0_4"/>
<accession>V8QX13</accession>
<feature type="transmembrane region" description="Helical" evidence="5">
    <location>
        <begin position="50"/>
        <end position="70"/>
    </location>
</feature>
<keyword evidence="7" id="KW-1185">Reference proteome</keyword>
<dbReference type="InterPro" id="IPR007318">
    <property type="entry name" value="Phopholipid_MeTrfase"/>
</dbReference>
<dbReference type="GO" id="GO:0008168">
    <property type="term" value="F:methyltransferase activity"/>
    <property type="evidence" value="ECO:0007669"/>
    <property type="project" value="UniProtKB-KW"/>
</dbReference>
<dbReference type="InterPro" id="IPR052527">
    <property type="entry name" value="Metal_cation-efflux_comp"/>
</dbReference>
<feature type="transmembrane region" description="Helical" evidence="5">
    <location>
        <begin position="82"/>
        <end position="102"/>
    </location>
</feature>
<gene>
    <name evidence="6" type="ORF">W822_01480</name>
</gene>
<protein>
    <submittedName>
        <fullName evidence="6">Isoprenylcysteine carboxyl methyltransferase</fullName>
    </submittedName>
</protein>
<dbReference type="PANTHER" id="PTHR43847">
    <property type="entry name" value="BLL3993 PROTEIN"/>
    <property type="match status" value="1"/>
</dbReference>
<reference evidence="6 7" key="1">
    <citation type="journal article" date="2014" name="Genome Announc.">
        <title>Draft Genome Sequence of Advenella kashmirensis Strain W13003, a Polycyclic Aromatic Hydrocarbon-Degrading Bacterium.</title>
        <authorList>
            <person name="Wang X."/>
            <person name="Jin D."/>
            <person name="Zhou L."/>
            <person name="Wu L."/>
            <person name="An W."/>
            <person name="Zhao L."/>
        </authorList>
    </citation>
    <scope>NUCLEOTIDE SEQUENCE [LARGE SCALE GENOMIC DNA]</scope>
    <source>
        <strain evidence="6 7">W13003</strain>
    </source>
</reference>
<dbReference type="PANTHER" id="PTHR43847:SF1">
    <property type="entry name" value="BLL3993 PROTEIN"/>
    <property type="match status" value="1"/>
</dbReference>
<evidence type="ECO:0000256" key="4">
    <source>
        <dbReference type="ARBA" id="ARBA00023136"/>
    </source>
</evidence>
<dbReference type="Proteomes" id="UP000018733">
    <property type="component" value="Unassembled WGS sequence"/>
</dbReference>
<comment type="caution">
    <text evidence="6">The sequence shown here is derived from an EMBL/GenBank/DDBJ whole genome shotgun (WGS) entry which is preliminary data.</text>
</comment>
<dbReference type="RefSeq" id="WP_024003365.1">
    <property type="nucleotide sequence ID" value="NZ_KI650979.1"/>
</dbReference>
<sequence>MSVNEFTENTIAGAADSRSASGPRAAPASPDSAVFALLKRLSRVQRIRRVLLVASGLIIAGVCLFTDSAWRNLALVHDLIQAVGLVLILTGALGRIWSSLYLNGRKNTELMTHGPYSLTRNPLYVFSILGVTGMGLLSGSLLTGLISGGLIYLVFNWVIAQEEETLEMIFGEPYRHYKRYVPRLGVTLRHWNNPENLDISTRALGRTVREALCFLLAGPFFILLNYLHKDGILPVIGHLF</sequence>
<evidence type="ECO:0000256" key="2">
    <source>
        <dbReference type="ARBA" id="ARBA00022692"/>
    </source>
</evidence>